<dbReference type="AlphaFoldDB" id="A0AAE0Y9D1"/>
<evidence type="ECO:0000313" key="1">
    <source>
        <dbReference type="EMBL" id="KAK3736848.1"/>
    </source>
</evidence>
<evidence type="ECO:0000313" key="2">
    <source>
        <dbReference type="Proteomes" id="UP001283361"/>
    </source>
</evidence>
<reference evidence="1" key="1">
    <citation type="journal article" date="2023" name="G3 (Bethesda)">
        <title>A reference genome for the long-term kleptoplast-retaining sea slug Elysia crispata morphotype clarki.</title>
        <authorList>
            <person name="Eastman K.E."/>
            <person name="Pendleton A.L."/>
            <person name="Shaikh M.A."/>
            <person name="Suttiyut T."/>
            <person name="Ogas R."/>
            <person name="Tomko P."/>
            <person name="Gavelis G."/>
            <person name="Widhalm J.R."/>
            <person name="Wisecaver J.H."/>
        </authorList>
    </citation>
    <scope>NUCLEOTIDE SEQUENCE</scope>
    <source>
        <strain evidence="1">ECLA1</strain>
    </source>
</reference>
<gene>
    <name evidence="1" type="ORF">RRG08_000598</name>
</gene>
<protein>
    <submittedName>
        <fullName evidence="1">Uncharacterized protein</fullName>
    </submittedName>
</protein>
<name>A0AAE0Y9D1_9GAST</name>
<sequence>MPCSLFYFQQFYNIGVQAVESDSSSLALPRDTRSDLTWLSSSRGETKRRCRRDKISLKWKHFGALKASAKILQHLKEISSQISDFTAAGKRRNLSLKFSLLLTTDPRIIEACSSHNIR</sequence>
<dbReference type="EMBL" id="JAWDGP010006684">
    <property type="protein sequence ID" value="KAK3736848.1"/>
    <property type="molecule type" value="Genomic_DNA"/>
</dbReference>
<keyword evidence="2" id="KW-1185">Reference proteome</keyword>
<proteinExistence type="predicted"/>
<dbReference type="Proteomes" id="UP001283361">
    <property type="component" value="Unassembled WGS sequence"/>
</dbReference>
<accession>A0AAE0Y9D1</accession>
<comment type="caution">
    <text evidence="1">The sequence shown here is derived from an EMBL/GenBank/DDBJ whole genome shotgun (WGS) entry which is preliminary data.</text>
</comment>
<organism evidence="1 2">
    <name type="scientific">Elysia crispata</name>
    <name type="common">lettuce slug</name>
    <dbReference type="NCBI Taxonomy" id="231223"/>
    <lineage>
        <taxon>Eukaryota</taxon>
        <taxon>Metazoa</taxon>
        <taxon>Spiralia</taxon>
        <taxon>Lophotrochozoa</taxon>
        <taxon>Mollusca</taxon>
        <taxon>Gastropoda</taxon>
        <taxon>Heterobranchia</taxon>
        <taxon>Euthyneura</taxon>
        <taxon>Panpulmonata</taxon>
        <taxon>Sacoglossa</taxon>
        <taxon>Placobranchoidea</taxon>
        <taxon>Plakobranchidae</taxon>
        <taxon>Elysia</taxon>
    </lineage>
</organism>